<protein>
    <submittedName>
        <fullName evidence="2">Uncharacterized protein</fullName>
    </submittedName>
</protein>
<proteinExistence type="predicted"/>
<comment type="caution">
    <text evidence="2">The sequence shown here is derived from an EMBL/GenBank/DDBJ whole genome shotgun (WGS) entry which is preliminary data.</text>
</comment>
<dbReference type="EMBL" id="JACEFI010000001">
    <property type="protein sequence ID" value="KAH0601910.1"/>
    <property type="molecule type" value="Genomic_DNA"/>
</dbReference>
<sequence>MPRTAQHHWSLAKYMPKASGPPLLPQALPLFPPNPALNLSLLRRNNRVLEIHPKPPMSSQTSSHTQPSPLLTPHSKPSTHPYLNKARARSFAHPWRQYSGSWRHPLSACVESTAPFATLGARESQPIASAPR</sequence>
<gene>
    <name evidence="2" type="ORF">MHUMG1_00789</name>
</gene>
<organism evidence="2 3">
    <name type="scientific">Metarhizium humberi</name>
    <dbReference type="NCBI Taxonomy" id="2596975"/>
    <lineage>
        <taxon>Eukaryota</taxon>
        <taxon>Fungi</taxon>
        <taxon>Dikarya</taxon>
        <taxon>Ascomycota</taxon>
        <taxon>Pezizomycotina</taxon>
        <taxon>Sordariomycetes</taxon>
        <taxon>Hypocreomycetidae</taxon>
        <taxon>Hypocreales</taxon>
        <taxon>Clavicipitaceae</taxon>
        <taxon>Metarhizium</taxon>
    </lineage>
</organism>
<name>A0A9P8MKC6_9HYPO</name>
<dbReference type="AlphaFoldDB" id="A0A9P8MKC6"/>
<evidence type="ECO:0000313" key="2">
    <source>
        <dbReference type="EMBL" id="KAH0601910.1"/>
    </source>
</evidence>
<accession>A0A9P8MKC6</accession>
<feature type="compositionally biased region" description="Low complexity" evidence="1">
    <location>
        <begin position="57"/>
        <end position="69"/>
    </location>
</feature>
<evidence type="ECO:0000313" key="3">
    <source>
        <dbReference type="Proteomes" id="UP000764110"/>
    </source>
</evidence>
<reference evidence="2 3" key="1">
    <citation type="submission" date="2020-07" db="EMBL/GenBank/DDBJ databases">
        <title>Metarhizium humberi genome.</title>
        <authorList>
            <person name="Lysoe E."/>
        </authorList>
    </citation>
    <scope>NUCLEOTIDE SEQUENCE [LARGE SCALE GENOMIC DNA]</scope>
    <source>
        <strain evidence="2 3">ESALQ1638</strain>
    </source>
</reference>
<feature type="region of interest" description="Disordered" evidence="1">
    <location>
        <begin position="49"/>
        <end position="85"/>
    </location>
</feature>
<evidence type="ECO:0000256" key="1">
    <source>
        <dbReference type="SAM" id="MobiDB-lite"/>
    </source>
</evidence>
<dbReference type="Proteomes" id="UP000764110">
    <property type="component" value="Unassembled WGS sequence"/>
</dbReference>
<keyword evidence="3" id="KW-1185">Reference proteome</keyword>